<proteinExistence type="predicted"/>
<dbReference type="EMBL" id="FNGV01000003">
    <property type="protein sequence ID" value="SDL89879.1"/>
    <property type="molecule type" value="Genomic_DNA"/>
</dbReference>
<gene>
    <name evidence="1" type="ORF">SAMN04488514_103322</name>
</gene>
<protein>
    <recommendedName>
        <fullName evidence="3">Glycosyl hydrolase-like 10</fullName>
    </recommendedName>
</protein>
<dbReference type="PANTHER" id="PTHR43405">
    <property type="entry name" value="GLYCOSYL HYDROLASE DIGH"/>
    <property type="match status" value="1"/>
</dbReference>
<dbReference type="PANTHER" id="PTHR43405:SF1">
    <property type="entry name" value="GLYCOSYL HYDROLASE DIGH"/>
    <property type="match status" value="1"/>
</dbReference>
<reference evidence="1 2" key="1">
    <citation type="submission" date="2016-10" db="EMBL/GenBank/DDBJ databases">
        <authorList>
            <person name="de Groot N.N."/>
        </authorList>
    </citation>
    <scope>NUCLEOTIDE SEQUENCE [LARGE SCALE GENOMIC DNA]</scope>
    <source>
        <strain evidence="1 2">DSM 19886</strain>
    </source>
</reference>
<sequence>MEENGFSFGNLNPIKILERMMKNFCTLLTLVFTFICSAQSPKIPVYAWMGGPGEATDLELAAQFKDLKDKGIDGLLYSGGHDPKTYERVGKFVKAAGMEFHTWIPTMVQGDPKLKPEWFGVNGLGESAHEKQPYVSYYKFLCPNKEEVYDYLAEIYGNVADVAEVDGIHLDYIRYPDVILARGLWEKYGLIQDREFPEYDFCYCDTCTSDFKKKSGIDIKKVEDPSHVYEWKQYRYDVITKLVNRLSDMVHEKGKKINAAVFPGPSISKELVRQEWNKWNLDAFFPMNYNDFYMGNTLWVGSVVKEEVAAVPNTPVYSGLFISPRPWNKANEDDPEGHGLLPEELGDAIRESMENGAKGICLFTPGRMTDAHWAAFEEAIHKEYQKK</sequence>
<name>A0A1G9NU11_9FLAO</name>
<keyword evidence="2" id="KW-1185">Reference proteome</keyword>
<accession>A0A1G9NU11</accession>
<dbReference type="Proteomes" id="UP000199440">
    <property type="component" value="Unassembled WGS sequence"/>
</dbReference>
<evidence type="ECO:0000313" key="1">
    <source>
        <dbReference type="EMBL" id="SDL89879.1"/>
    </source>
</evidence>
<organism evidence="1 2">
    <name type="scientific">Kriegella aquimaris</name>
    <dbReference type="NCBI Taxonomy" id="192904"/>
    <lineage>
        <taxon>Bacteria</taxon>
        <taxon>Pseudomonadati</taxon>
        <taxon>Bacteroidota</taxon>
        <taxon>Flavobacteriia</taxon>
        <taxon>Flavobacteriales</taxon>
        <taxon>Flavobacteriaceae</taxon>
        <taxon>Kriegella</taxon>
    </lineage>
</organism>
<dbReference type="InterPro" id="IPR052177">
    <property type="entry name" value="Divisome_Glycosyl_Hydrolase"/>
</dbReference>
<dbReference type="Gene3D" id="3.20.20.80">
    <property type="entry name" value="Glycosidases"/>
    <property type="match status" value="1"/>
</dbReference>
<dbReference type="AlphaFoldDB" id="A0A1G9NU11"/>
<dbReference type="STRING" id="192904.SAMN04488514_103322"/>
<evidence type="ECO:0008006" key="3">
    <source>
        <dbReference type="Google" id="ProtNLM"/>
    </source>
</evidence>
<dbReference type="RefSeq" id="WP_245731353.1">
    <property type="nucleotide sequence ID" value="NZ_FNGV01000003.1"/>
</dbReference>
<evidence type="ECO:0000313" key="2">
    <source>
        <dbReference type="Proteomes" id="UP000199440"/>
    </source>
</evidence>